<dbReference type="AlphaFoldDB" id="A0A2P5EDN5"/>
<sequence>MASTDQSKVSIDLVIDPQTQKILFAQAGKDFVDFLVSLLSLPTGTIIQLLTKSSSSDIGMVGCLGSLYTSIENLSEIYLQPKYKNSEEYHSLLKPKNLPGVPRLLSNLVQSVKKKLYTCPGCDGTASHDPGAVCPYCETYMDQEMEIVDPSYENEEENRGGFVTCGPIFLIMDDLYVEPISSRVLIDLLTKFNKQMSDLQIKKIDISMIEGLKLLQASLQCKTDILNTVFLNVES</sequence>
<dbReference type="STRING" id="63057.A0A2P5EDN5"/>
<accession>A0A2P5EDN5</accession>
<organism evidence="1 2">
    <name type="scientific">Trema orientale</name>
    <name type="common">Charcoal tree</name>
    <name type="synonym">Celtis orientalis</name>
    <dbReference type="NCBI Taxonomy" id="63057"/>
    <lineage>
        <taxon>Eukaryota</taxon>
        <taxon>Viridiplantae</taxon>
        <taxon>Streptophyta</taxon>
        <taxon>Embryophyta</taxon>
        <taxon>Tracheophyta</taxon>
        <taxon>Spermatophyta</taxon>
        <taxon>Magnoliopsida</taxon>
        <taxon>eudicotyledons</taxon>
        <taxon>Gunneridae</taxon>
        <taxon>Pentapetalae</taxon>
        <taxon>rosids</taxon>
        <taxon>fabids</taxon>
        <taxon>Rosales</taxon>
        <taxon>Cannabaceae</taxon>
        <taxon>Trema</taxon>
    </lineage>
</organism>
<dbReference type="PANTHER" id="PTHR33103:SF111">
    <property type="entry name" value="DUF674 DOMAIN-CONTAINING PROTEIN"/>
    <property type="match status" value="1"/>
</dbReference>
<dbReference type="OrthoDB" id="2014278at2759"/>
<evidence type="ECO:0000313" key="1">
    <source>
        <dbReference type="EMBL" id="PON83655.1"/>
    </source>
</evidence>
<comment type="caution">
    <text evidence="1">The sequence shown here is derived from an EMBL/GenBank/DDBJ whole genome shotgun (WGS) entry which is preliminary data.</text>
</comment>
<keyword evidence="2" id="KW-1185">Reference proteome</keyword>
<dbReference type="PANTHER" id="PTHR33103">
    <property type="entry name" value="OS01G0153900 PROTEIN"/>
    <property type="match status" value="1"/>
</dbReference>
<name>A0A2P5EDN5_TREOI</name>
<dbReference type="InterPro" id="IPR007750">
    <property type="entry name" value="DUF674"/>
</dbReference>
<evidence type="ECO:0000313" key="2">
    <source>
        <dbReference type="Proteomes" id="UP000237000"/>
    </source>
</evidence>
<dbReference type="Proteomes" id="UP000237000">
    <property type="component" value="Unassembled WGS sequence"/>
</dbReference>
<protein>
    <submittedName>
        <fullName evidence="1">Uncharacterized protein</fullName>
    </submittedName>
</protein>
<dbReference type="InParanoid" id="A0A2P5EDN5"/>
<reference evidence="2" key="1">
    <citation type="submission" date="2016-06" db="EMBL/GenBank/DDBJ databases">
        <title>Parallel loss of symbiosis genes in relatives of nitrogen-fixing non-legume Parasponia.</title>
        <authorList>
            <person name="Van Velzen R."/>
            <person name="Holmer R."/>
            <person name="Bu F."/>
            <person name="Rutten L."/>
            <person name="Van Zeijl A."/>
            <person name="Liu W."/>
            <person name="Santuari L."/>
            <person name="Cao Q."/>
            <person name="Sharma T."/>
            <person name="Shen D."/>
            <person name="Roswanjaya Y."/>
            <person name="Wardhani T."/>
            <person name="Kalhor M.S."/>
            <person name="Jansen J."/>
            <person name="Van den Hoogen J."/>
            <person name="Gungor B."/>
            <person name="Hartog M."/>
            <person name="Hontelez J."/>
            <person name="Verver J."/>
            <person name="Yang W.-C."/>
            <person name="Schijlen E."/>
            <person name="Repin R."/>
            <person name="Schilthuizen M."/>
            <person name="Schranz E."/>
            <person name="Heidstra R."/>
            <person name="Miyata K."/>
            <person name="Fedorova E."/>
            <person name="Kohlen W."/>
            <person name="Bisseling T."/>
            <person name="Smit S."/>
            <person name="Geurts R."/>
        </authorList>
    </citation>
    <scope>NUCLEOTIDE SEQUENCE [LARGE SCALE GENOMIC DNA]</scope>
    <source>
        <strain evidence="2">cv. RG33-2</strain>
    </source>
</reference>
<gene>
    <name evidence="1" type="ORF">TorRG33x02_204610</name>
</gene>
<proteinExistence type="predicted"/>
<dbReference type="EMBL" id="JXTC01000174">
    <property type="protein sequence ID" value="PON83655.1"/>
    <property type="molecule type" value="Genomic_DNA"/>
</dbReference>
<dbReference type="Pfam" id="PF05056">
    <property type="entry name" value="DUF674"/>
    <property type="match status" value="1"/>
</dbReference>